<dbReference type="SUPFAM" id="SSF81653">
    <property type="entry name" value="Calcium ATPase, transduction domain A"/>
    <property type="match status" value="1"/>
</dbReference>
<protein>
    <submittedName>
        <fullName evidence="12">Copper-translocating P-type ATPase</fullName>
    </submittedName>
</protein>
<feature type="transmembrane region" description="Helical" evidence="10">
    <location>
        <begin position="793"/>
        <end position="811"/>
    </location>
</feature>
<dbReference type="PANTHER" id="PTHR43520:SF8">
    <property type="entry name" value="P-TYPE CU(+) TRANSPORTER"/>
    <property type="match status" value="1"/>
</dbReference>
<dbReference type="Pfam" id="PF19991">
    <property type="entry name" value="HMA_2"/>
    <property type="match status" value="1"/>
</dbReference>
<keyword evidence="10" id="KW-1003">Cell membrane</keyword>
<dbReference type="InterPro" id="IPR023298">
    <property type="entry name" value="ATPase_P-typ_TM_dom_sf"/>
</dbReference>
<keyword evidence="3 10" id="KW-0812">Transmembrane</keyword>
<dbReference type="CDD" id="cd00371">
    <property type="entry name" value="HMA"/>
    <property type="match status" value="1"/>
</dbReference>
<gene>
    <name evidence="12" type="ORF">EQU24_00960</name>
</gene>
<dbReference type="EMBL" id="CP035467">
    <property type="protein sequence ID" value="QCW80982.1"/>
    <property type="molecule type" value="Genomic_DNA"/>
</dbReference>
<dbReference type="InterPro" id="IPR023299">
    <property type="entry name" value="ATPase_P-typ_cyto_dom_N"/>
</dbReference>
<evidence type="ECO:0000256" key="3">
    <source>
        <dbReference type="ARBA" id="ARBA00022692"/>
    </source>
</evidence>
<dbReference type="PROSITE" id="PS01047">
    <property type="entry name" value="HMA_1"/>
    <property type="match status" value="1"/>
</dbReference>
<comment type="subcellular location">
    <subcellularLocation>
        <location evidence="10">Cell membrane</location>
    </subcellularLocation>
    <subcellularLocation>
        <location evidence="1">Endomembrane system</location>
        <topology evidence="1">Multi-pass membrane protein</topology>
    </subcellularLocation>
</comment>
<dbReference type="Pfam" id="PF00403">
    <property type="entry name" value="HMA"/>
    <property type="match status" value="1"/>
</dbReference>
<dbReference type="PROSITE" id="PS50846">
    <property type="entry name" value="HMA_2"/>
    <property type="match status" value="1"/>
</dbReference>
<feature type="transmembrane region" description="Helical" evidence="10">
    <location>
        <begin position="194"/>
        <end position="210"/>
    </location>
</feature>
<keyword evidence="5 10" id="KW-0547">Nucleotide-binding</keyword>
<feature type="transmembrane region" description="Helical" evidence="10">
    <location>
        <begin position="277"/>
        <end position="295"/>
    </location>
</feature>
<dbReference type="InterPro" id="IPR036163">
    <property type="entry name" value="HMA_dom_sf"/>
</dbReference>
<feature type="domain" description="HMA" evidence="11">
    <location>
        <begin position="105"/>
        <end position="168"/>
    </location>
</feature>
<evidence type="ECO:0000256" key="4">
    <source>
        <dbReference type="ARBA" id="ARBA00022723"/>
    </source>
</evidence>
<dbReference type="SUPFAM" id="SSF56784">
    <property type="entry name" value="HAD-like"/>
    <property type="match status" value="1"/>
</dbReference>
<evidence type="ECO:0000256" key="6">
    <source>
        <dbReference type="ARBA" id="ARBA00022840"/>
    </source>
</evidence>
<feature type="transmembrane region" description="Helical" evidence="10">
    <location>
        <begin position="254"/>
        <end position="271"/>
    </location>
</feature>
<dbReference type="InterPro" id="IPR036412">
    <property type="entry name" value="HAD-like_sf"/>
</dbReference>
<dbReference type="AlphaFoldDB" id="A0A4P9UIL8"/>
<dbReference type="GO" id="GO:0005507">
    <property type="term" value="F:copper ion binding"/>
    <property type="evidence" value="ECO:0007669"/>
    <property type="project" value="TreeGrafter"/>
</dbReference>
<dbReference type="Gene3D" id="3.40.50.1000">
    <property type="entry name" value="HAD superfamily/HAD-like"/>
    <property type="match status" value="1"/>
</dbReference>
<dbReference type="Proteomes" id="UP000305881">
    <property type="component" value="Chromosome"/>
</dbReference>
<evidence type="ECO:0000256" key="2">
    <source>
        <dbReference type="ARBA" id="ARBA00006024"/>
    </source>
</evidence>
<dbReference type="NCBIfam" id="TIGR01525">
    <property type="entry name" value="ATPase-IB_hvy"/>
    <property type="match status" value="1"/>
</dbReference>
<dbReference type="InterPro" id="IPR023214">
    <property type="entry name" value="HAD_sf"/>
</dbReference>
<evidence type="ECO:0000256" key="10">
    <source>
        <dbReference type="RuleBase" id="RU362081"/>
    </source>
</evidence>
<dbReference type="STRING" id="675511.GCA_000341735_02816"/>
<dbReference type="GO" id="GO:0005886">
    <property type="term" value="C:plasma membrane"/>
    <property type="evidence" value="ECO:0007669"/>
    <property type="project" value="UniProtKB-SubCell"/>
</dbReference>
<dbReference type="InterPro" id="IPR027256">
    <property type="entry name" value="P-typ_ATPase_IB"/>
</dbReference>
<dbReference type="NCBIfam" id="TIGR01494">
    <property type="entry name" value="ATPase_P-type"/>
    <property type="match status" value="1"/>
</dbReference>
<evidence type="ECO:0000256" key="5">
    <source>
        <dbReference type="ARBA" id="ARBA00022741"/>
    </source>
</evidence>
<feature type="transmembrane region" description="Helical" evidence="10">
    <location>
        <begin position="216"/>
        <end position="233"/>
    </location>
</feature>
<dbReference type="InterPro" id="IPR059000">
    <property type="entry name" value="ATPase_P-type_domA"/>
</dbReference>
<dbReference type="GO" id="GO:0055070">
    <property type="term" value="P:copper ion homeostasis"/>
    <property type="evidence" value="ECO:0007669"/>
    <property type="project" value="TreeGrafter"/>
</dbReference>
<feature type="transmembrane region" description="Helical" evidence="10">
    <location>
        <begin position="770"/>
        <end position="787"/>
    </location>
</feature>
<dbReference type="Pfam" id="PF00122">
    <property type="entry name" value="E1-E2_ATPase"/>
    <property type="match status" value="1"/>
</dbReference>
<evidence type="ECO:0000256" key="9">
    <source>
        <dbReference type="ARBA" id="ARBA00023136"/>
    </source>
</evidence>
<name>A0A4P9UIL8_METBY</name>
<dbReference type="Pfam" id="PF00702">
    <property type="entry name" value="Hydrolase"/>
    <property type="match status" value="1"/>
</dbReference>
<feature type="transmembrane region" description="Helical" evidence="10">
    <location>
        <begin position="463"/>
        <end position="484"/>
    </location>
</feature>
<dbReference type="SFLD" id="SFLDG00002">
    <property type="entry name" value="C1.7:_P-type_atpase_like"/>
    <property type="match status" value="1"/>
</dbReference>
<dbReference type="FunFam" id="2.70.150.10:FF:000002">
    <property type="entry name" value="Copper-transporting ATPase 1, putative"/>
    <property type="match status" value="1"/>
</dbReference>
<proteinExistence type="inferred from homology"/>
<dbReference type="InterPro" id="IPR008250">
    <property type="entry name" value="ATPase_P-typ_transduc_dom_A_sf"/>
</dbReference>
<dbReference type="GO" id="GO:0016887">
    <property type="term" value="F:ATP hydrolysis activity"/>
    <property type="evidence" value="ECO:0007669"/>
    <property type="project" value="InterPro"/>
</dbReference>
<keyword evidence="6 10" id="KW-0067">ATP-binding</keyword>
<dbReference type="Gene3D" id="3.30.70.100">
    <property type="match status" value="1"/>
</dbReference>
<dbReference type="SFLD" id="SFLDF00027">
    <property type="entry name" value="p-type_atpase"/>
    <property type="match status" value="1"/>
</dbReference>
<dbReference type="SFLD" id="SFLDS00003">
    <property type="entry name" value="Haloacid_Dehalogenase"/>
    <property type="match status" value="1"/>
</dbReference>
<keyword evidence="13" id="KW-1185">Reference proteome</keyword>
<organism evidence="12 13">
    <name type="scientific">Methylotuvimicrobium buryatense</name>
    <name type="common">Methylomicrobium buryatense</name>
    <dbReference type="NCBI Taxonomy" id="95641"/>
    <lineage>
        <taxon>Bacteria</taxon>
        <taxon>Pseudomonadati</taxon>
        <taxon>Pseudomonadota</taxon>
        <taxon>Gammaproteobacteria</taxon>
        <taxon>Methylococcales</taxon>
        <taxon>Methylococcaceae</taxon>
        <taxon>Methylotuvimicrobium</taxon>
    </lineage>
</organism>
<dbReference type="PRINTS" id="PR00943">
    <property type="entry name" value="CUATPASE"/>
</dbReference>
<dbReference type="GO" id="GO:0043682">
    <property type="term" value="F:P-type divalent copper transporter activity"/>
    <property type="evidence" value="ECO:0007669"/>
    <property type="project" value="TreeGrafter"/>
</dbReference>
<evidence type="ECO:0000256" key="7">
    <source>
        <dbReference type="ARBA" id="ARBA00022967"/>
    </source>
</evidence>
<keyword evidence="7" id="KW-1278">Translocase</keyword>
<dbReference type="Gene3D" id="2.70.150.10">
    <property type="entry name" value="Calcium-transporting ATPase, cytoplasmic transduction domain A"/>
    <property type="match status" value="1"/>
</dbReference>
<dbReference type="OrthoDB" id="9814270at2"/>
<evidence type="ECO:0000313" key="12">
    <source>
        <dbReference type="EMBL" id="QCW80982.1"/>
    </source>
</evidence>
<dbReference type="SUPFAM" id="SSF55008">
    <property type="entry name" value="HMA, heavy metal-associated domain"/>
    <property type="match status" value="1"/>
</dbReference>
<accession>A0A4P9UIL8</accession>
<sequence length="816" mass="87673">MDSQSVTFKNFRLVHQLSRRIRIESPILKKDQERGYIFEILLKKRSEIKAVRSVFSLGSVVIEFDPASLPKKNLLILIDAVLGNIAHKQSIDRQARKKDFDGPLQEVDLAVEGMTCASCALLIEMVLKRDPAIKHASVNFGTETLTVHGQLDKDEVGARVASLGYKTYAMDTLSQRKILIEKEHQRIVEARRRFVWSGILSLPVVAVGMSMPSSRWLHWLQFGLTTPVVFWSGRQFFSKAFRLAKHRAANMDSLIALGVGSAYGYSLPALFRNRGHIYFEAAAAIITFVLLGRYLEENAKGKAGEAIRKLVDLQPQTATLLRDGEEISIDVDDIAIDDILLVRPGEKIPTDGQVIHGVSTVDEAMVTGESLPVVKEVGQKVIGGCVNGSGVLKIRATAVGMDTVLAGIVHMVDQAQASKLPIQKQVDKISAVFVPSVIVFSGLTMGGWLLVGAPFAHAFGNAITVLLIACPCALGLATPAAIMVGTGRAAREGVYIRNGESLELAAKLNAIVFDKTGTITEGKPKVSEWLNISGVDDEEVLILAASAENNSEHFLGKAIVDYAKERSMVLQECSHFKSETGRGILAEVGGQNLLLGNRGWLVDQGVSIDALSKAAGEYAGQGKTPVFMAINGKESAVFGIADKPRPQAAKAIARLNKMGVHTLMVTGDTEKTANYIAAKVGIETVVANAKPEDKLAIIHEFQQQGRHVGMIGDGINDAPALAAADVGFAIGSGTDIAIESADMTLVSGDITKVTDAIELSTDTIRIIKENLFWAFGYNTIAIPVAALGKLNPMIASAAMALSSVSVIVNSLRLGKK</sequence>
<dbReference type="RefSeq" id="WP_017841307.1">
    <property type="nucleotide sequence ID" value="NZ_CP035467.1"/>
</dbReference>
<dbReference type="PRINTS" id="PR00119">
    <property type="entry name" value="CATATPASE"/>
</dbReference>
<keyword evidence="9 10" id="KW-0472">Membrane</keyword>
<keyword evidence="4 10" id="KW-0479">Metal-binding</keyword>
<comment type="similarity">
    <text evidence="2 10">Belongs to the cation transport ATPase (P-type) (TC 3.A.3) family. Type IB subfamily.</text>
</comment>
<dbReference type="InterPro" id="IPR018303">
    <property type="entry name" value="ATPase_P-typ_P_site"/>
</dbReference>
<dbReference type="CDD" id="cd02094">
    <property type="entry name" value="P-type_ATPase_Cu-like"/>
    <property type="match status" value="1"/>
</dbReference>
<dbReference type="PROSITE" id="PS00154">
    <property type="entry name" value="ATPASE_E1_E2"/>
    <property type="match status" value="1"/>
</dbReference>
<dbReference type="InterPro" id="IPR001757">
    <property type="entry name" value="P_typ_ATPase"/>
</dbReference>
<feature type="transmembrane region" description="Helical" evidence="10">
    <location>
        <begin position="429"/>
        <end position="451"/>
    </location>
</feature>
<dbReference type="NCBIfam" id="TIGR01511">
    <property type="entry name" value="ATPase-IB1_Cu"/>
    <property type="match status" value="1"/>
</dbReference>
<dbReference type="InterPro" id="IPR044492">
    <property type="entry name" value="P_typ_ATPase_HD_dom"/>
</dbReference>
<dbReference type="InterPro" id="IPR006121">
    <property type="entry name" value="HMA_dom"/>
</dbReference>
<dbReference type="InterPro" id="IPR017969">
    <property type="entry name" value="Heavy-metal-associated_CS"/>
</dbReference>
<evidence type="ECO:0000259" key="11">
    <source>
        <dbReference type="PROSITE" id="PS50846"/>
    </source>
</evidence>
<dbReference type="Gene3D" id="3.40.1110.10">
    <property type="entry name" value="Calcium-transporting ATPase, cytoplasmic domain N"/>
    <property type="match status" value="1"/>
</dbReference>
<evidence type="ECO:0000313" key="13">
    <source>
        <dbReference type="Proteomes" id="UP000305881"/>
    </source>
</evidence>
<dbReference type="GO" id="GO:0005524">
    <property type="term" value="F:ATP binding"/>
    <property type="evidence" value="ECO:0007669"/>
    <property type="project" value="UniProtKB-UniRule"/>
</dbReference>
<dbReference type="SUPFAM" id="SSF81660">
    <property type="entry name" value="Metal cation-transporting ATPase, ATP-binding domain N"/>
    <property type="match status" value="1"/>
</dbReference>
<dbReference type="PANTHER" id="PTHR43520">
    <property type="entry name" value="ATP7, ISOFORM B"/>
    <property type="match status" value="1"/>
</dbReference>
<evidence type="ECO:0000256" key="1">
    <source>
        <dbReference type="ARBA" id="ARBA00004127"/>
    </source>
</evidence>
<evidence type="ECO:0000256" key="8">
    <source>
        <dbReference type="ARBA" id="ARBA00022989"/>
    </source>
</evidence>
<reference evidence="13" key="1">
    <citation type="journal article" date="2019" name="J. Bacteriol.">
        <title>A Mutagenic Screen Identifies a TonB-Dependent Receptor Required for the Lanthanide Metal Switch in the Type I Methanotroph 'Methylotuvimicrobium buryatense' 5GB1C.</title>
        <authorList>
            <person name="Groom J.D."/>
            <person name="Ford S.M."/>
            <person name="Pesesky M.W."/>
            <person name="Lidstrom M.E."/>
        </authorList>
    </citation>
    <scope>NUCLEOTIDE SEQUENCE [LARGE SCALE GENOMIC DNA]</scope>
    <source>
        <strain evidence="13">5GB1C</strain>
    </source>
</reference>
<dbReference type="GO" id="GO:0012505">
    <property type="term" value="C:endomembrane system"/>
    <property type="evidence" value="ECO:0007669"/>
    <property type="project" value="UniProtKB-SubCell"/>
</dbReference>
<dbReference type="SUPFAM" id="SSF81665">
    <property type="entry name" value="Calcium ATPase, transmembrane domain M"/>
    <property type="match status" value="1"/>
</dbReference>
<keyword evidence="8 10" id="KW-1133">Transmembrane helix</keyword>
<dbReference type="KEGG" id="mbur:EQU24_00960"/>